<feature type="compositionally biased region" description="Low complexity" evidence="1">
    <location>
        <begin position="394"/>
        <end position="410"/>
    </location>
</feature>
<dbReference type="CDD" id="cd01824">
    <property type="entry name" value="Phospholipase_B_like"/>
    <property type="match status" value="1"/>
</dbReference>
<proteinExistence type="predicted"/>
<dbReference type="EMBL" id="CP111022">
    <property type="protein sequence ID" value="WAR18579.1"/>
    <property type="molecule type" value="Genomic_DNA"/>
</dbReference>
<feature type="signal peptide" evidence="3">
    <location>
        <begin position="1"/>
        <end position="19"/>
    </location>
</feature>
<keyword evidence="2" id="KW-0812">Transmembrane</keyword>
<dbReference type="InterPro" id="IPR038885">
    <property type="entry name" value="PLB1"/>
</dbReference>
<feature type="region of interest" description="Disordered" evidence="1">
    <location>
        <begin position="387"/>
        <end position="410"/>
    </location>
</feature>
<evidence type="ECO:0000313" key="4">
    <source>
        <dbReference type="EMBL" id="WAR18579.1"/>
    </source>
</evidence>
<dbReference type="Proteomes" id="UP001164746">
    <property type="component" value="Chromosome 11"/>
</dbReference>
<accession>A0ABY7FBM2</accession>
<dbReference type="InterPro" id="IPR001087">
    <property type="entry name" value="GDSL"/>
</dbReference>
<reference evidence="4" key="1">
    <citation type="submission" date="2022-11" db="EMBL/GenBank/DDBJ databases">
        <title>Centuries of genome instability and evolution in soft-shell clam transmissible cancer (bioRxiv).</title>
        <authorList>
            <person name="Hart S.F.M."/>
            <person name="Yonemitsu M.A."/>
            <person name="Giersch R.M."/>
            <person name="Beal B.F."/>
            <person name="Arriagada G."/>
            <person name="Davis B.W."/>
            <person name="Ostrander E.A."/>
            <person name="Goff S.P."/>
            <person name="Metzger M.J."/>
        </authorList>
    </citation>
    <scope>NUCLEOTIDE SEQUENCE</scope>
    <source>
        <strain evidence="4">MELC-2E11</strain>
        <tissue evidence="4">Siphon/mantle</tissue>
    </source>
</reference>
<dbReference type="PANTHER" id="PTHR21325:SF31">
    <property type="entry name" value="GH22081P-RELATED"/>
    <property type="match status" value="1"/>
</dbReference>
<sequence>MDTMMKYLVFVVCLQLSACDYADYAKFVRSQEKNETFVRLFEQHLKLFKDDGKPQLKSGEEFHCKPYPAPAAKTTSVHSLRPMDIKVVGALGDSITAGTGITASTVIGLLREDRGLSWSVGGEKSVNEEETIPNILKVYNKELKGFSTGWGPVWTESSHLNVANPGDTSEDMPGQAELIVKRMKEDKTIDYDNDWKLITLFSKYSAENYVGHIQQALDYLHANVPRAFVNVVQILDVAIIKRLNANIVCDALHLFLCKCAAFPANSEAEADLVAETQRYRDQTAALVQSGRYDTRDDFTAVVQPFFTETRPPMKEGSEEPDLSYFAPDCFHLSLKGHRAAADALWNNMIEPMAQKRKYWSPGEKIECPSAEHPYFYTYKNSQPGIDAQPGLLGSRSQSYSSSQSDTNTGSQSMSITSVVIAAVAMGAVVLYGNVLL</sequence>
<name>A0ABY7FBM2_MYAAR</name>
<dbReference type="SUPFAM" id="SSF52266">
    <property type="entry name" value="SGNH hydrolase"/>
    <property type="match status" value="1"/>
</dbReference>
<keyword evidence="2" id="KW-1133">Transmembrane helix</keyword>
<dbReference type="Gene3D" id="3.40.50.1110">
    <property type="entry name" value="SGNH hydrolase"/>
    <property type="match status" value="1"/>
</dbReference>
<feature type="transmembrane region" description="Helical" evidence="2">
    <location>
        <begin position="413"/>
        <end position="434"/>
    </location>
</feature>
<protein>
    <submittedName>
        <fullName evidence="4">PLB1-like protein</fullName>
    </submittedName>
</protein>
<dbReference type="Pfam" id="PF00657">
    <property type="entry name" value="Lipase_GDSL"/>
    <property type="match status" value="1"/>
</dbReference>
<organism evidence="4 5">
    <name type="scientific">Mya arenaria</name>
    <name type="common">Soft-shell clam</name>
    <dbReference type="NCBI Taxonomy" id="6604"/>
    <lineage>
        <taxon>Eukaryota</taxon>
        <taxon>Metazoa</taxon>
        <taxon>Spiralia</taxon>
        <taxon>Lophotrochozoa</taxon>
        <taxon>Mollusca</taxon>
        <taxon>Bivalvia</taxon>
        <taxon>Autobranchia</taxon>
        <taxon>Heteroconchia</taxon>
        <taxon>Euheterodonta</taxon>
        <taxon>Imparidentia</taxon>
        <taxon>Neoheterodontei</taxon>
        <taxon>Myida</taxon>
        <taxon>Myoidea</taxon>
        <taxon>Myidae</taxon>
        <taxon>Mya</taxon>
    </lineage>
</organism>
<gene>
    <name evidence="4" type="ORF">MAR_000417</name>
</gene>
<keyword evidence="3" id="KW-0732">Signal</keyword>
<dbReference type="PANTHER" id="PTHR21325">
    <property type="entry name" value="PHOSPHOLIPASE B, PLB1"/>
    <property type="match status" value="1"/>
</dbReference>
<dbReference type="InterPro" id="IPR036514">
    <property type="entry name" value="SGNH_hydro_sf"/>
</dbReference>
<feature type="chain" id="PRO_5046919607" evidence="3">
    <location>
        <begin position="20"/>
        <end position="436"/>
    </location>
</feature>
<evidence type="ECO:0000256" key="2">
    <source>
        <dbReference type="SAM" id="Phobius"/>
    </source>
</evidence>
<evidence type="ECO:0000256" key="1">
    <source>
        <dbReference type="SAM" id="MobiDB-lite"/>
    </source>
</evidence>
<evidence type="ECO:0000256" key="3">
    <source>
        <dbReference type="SAM" id="SignalP"/>
    </source>
</evidence>
<evidence type="ECO:0000313" key="5">
    <source>
        <dbReference type="Proteomes" id="UP001164746"/>
    </source>
</evidence>
<keyword evidence="5" id="KW-1185">Reference proteome</keyword>
<keyword evidence="2" id="KW-0472">Membrane</keyword>
<dbReference type="InterPro" id="IPR035547">
    <property type="entry name" value="Phospholipase_B"/>
</dbReference>